<dbReference type="Proteomes" id="UP000637628">
    <property type="component" value="Unassembled WGS sequence"/>
</dbReference>
<evidence type="ECO:0000256" key="1">
    <source>
        <dbReference type="ARBA" id="ARBA00006174"/>
    </source>
</evidence>
<dbReference type="InterPro" id="IPR045337">
    <property type="entry name" value="MmgE_PrpD_C"/>
</dbReference>
<dbReference type="Gene3D" id="3.30.1330.120">
    <property type="entry name" value="2-methylcitrate dehydratase PrpD"/>
    <property type="match status" value="1"/>
</dbReference>
<dbReference type="InterPro" id="IPR045336">
    <property type="entry name" value="MmgE_PrpD_N"/>
</dbReference>
<dbReference type="Pfam" id="PF03972">
    <property type="entry name" value="MmgE_PrpD_N"/>
    <property type="match status" value="1"/>
</dbReference>
<reference evidence="4 5" key="1">
    <citation type="submission" date="2021-01" db="EMBL/GenBank/DDBJ databases">
        <title>Whole genome shotgun sequence of Actinoplanes durhamensis NBRC 14914.</title>
        <authorList>
            <person name="Komaki H."/>
            <person name="Tamura T."/>
        </authorList>
    </citation>
    <scope>NUCLEOTIDE SEQUENCE [LARGE SCALE GENOMIC DNA]</scope>
    <source>
        <strain evidence="4 5">NBRC 14914</strain>
    </source>
</reference>
<dbReference type="InterPro" id="IPR036148">
    <property type="entry name" value="MmgE/PrpD_sf"/>
</dbReference>
<evidence type="ECO:0000313" key="4">
    <source>
        <dbReference type="EMBL" id="GIE00660.1"/>
    </source>
</evidence>
<organism evidence="4 5">
    <name type="scientific">Paractinoplanes durhamensis</name>
    <dbReference type="NCBI Taxonomy" id="113563"/>
    <lineage>
        <taxon>Bacteria</taxon>
        <taxon>Bacillati</taxon>
        <taxon>Actinomycetota</taxon>
        <taxon>Actinomycetes</taxon>
        <taxon>Micromonosporales</taxon>
        <taxon>Micromonosporaceae</taxon>
        <taxon>Paractinoplanes</taxon>
    </lineage>
</organism>
<keyword evidence="5" id="KW-1185">Reference proteome</keyword>
<dbReference type="Pfam" id="PF19305">
    <property type="entry name" value="MmgE_PrpD_C"/>
    <property type="match status" value="1"/>
</dbReference>
<dbReference type="InterPro" id="IPR005656">
    <property type="entry name" value="MmgE_PrpD"/>
</dbReference>
<evidence type="ECO:0000259" key="2">
    <source>
        <dbReference type="Pfam" id="PF03972"/>
    </source>
</evidence>
<protein>
    <submittedName>
        <fullName evidence="4">MmgE/Prp family protein</fullName>
    </submittedName>
</protein>
<accession>A0ABQ3YSU4</accession>
<feature type="domain" description="MmgE/PrpD C-terminal" evidence="3">
    <location>
        <begin position="269"/>
        <end position="433"/>
    </location>
</feature>
<dbReference type="Gene3D" id="1.10.4100.10">
    <property type="entry name" value="2-methylcitrate dehydratase PrpD"/>
    <property type="match status" value="1"/>
</dbReference>
<sequence length="454" mass="46170">MTLAASLGEFAAGVDPPRAVRDDVPRRILDVLGNALAAYAEPGADAAPAAFRTMRRWGGVPESTVLGWGVRLPAPSAALVNGVLAHSLDYDDTHLPSVLHPSASVVPAALAVAEAGAPGDVVAAIAAGIEVTNRLGMGGVAEGVNLYFERGQHATSICGTIGAAVACARLYGLSADRIADAIGIAASMGAGVLEANRTGGSIKRAHCGWAAHAGVVAATLAAEGLTGPPTVLEGRFGFFAAHTGTLDAAAVTDGLGERWELLRTVYKPYPANHFTHPGIDCALALRARGVRISDVDSIELGVAEPVLRTIAEPAAEKAHPRSGYHAKFSGPYTVAIALTGGGGLGVGLDDFAALDPARLELAARVRVVADPAATAAFPRAFAAVLRIRLRSGETVEHRVAGSRGGPENPLSADEVAAKFAANAARALPAEEVAALSKVAFRLGEGGTVSDLFPS</sequence>
<dbReference type="InterPro" id="IPR042183">
    <property type="entry name" value="MmgE/PrpD_sf_1"/>
</dbReference>
<evidence type="ECO:0000313" key="5">
    <source>
        <dbReference type="Proteomes" id="UP000637628"/>
    </source>
</evidence>
<dbReference type="PANTHER" id="PTHR16943">
    <property type="entry name" value="2-METHYLCITRATE DEHYDRATASE-RELATED"/>
    <property type="match status" value="1"/>
</dbReference>
<name>A0ABQ3YSU4_9ACTN</name>
<dbReference type="InterPro" id="IPR042188">
    <property type="entry name" value="MmgE/PrpD_sf_2"/>
</dbReference>
<dbReference type="PANTHER" id="PTHR16943:SF8">
    <property type="entry name" value="2-METHYLCITRATE DEHYDRATASE"/>
    <property type="match status" value="1"/>
</dbReference>
<dbReference type="RefSeq" id="WP_203726298.1">
    <property type="nucleotide sequence ID" value="NZ_BAAATX010000003.1"/>
</dbReference>
<evidence type="ECO:0000259" key="3">
    <source>
        <dbReference type="Pfam" id="PF19305"/>
    </source>
</evidence>
<feature type="domain" description="MmgE/PrpD N-terminal" evidence="2">
    <location>
        <begin position="15"/>
        <end position="245"/>
    </location>
</feature>
<comment type="similarity">
    <text evidence="1">Belongs to the PrpD family.</text>
</comment>
<dbReference type="EMBL" id="BOML01000019">
    <property type="protein sequence ID" value="GIE00660.1"/>
    <property type="molecule type" value="Genomic_DNA"/>
</dbReference>
<proteinExistence type="inferred from homology"/>
<dbReference type="SUPFAM" id="SSF103378">
    <property type="entry name" value="2-methylcitrate dehydratase PrpD"/>
    <property type="match status" value="1"/>
</dbReference>
<comment type="caution">
    <text evidence="4">The sequence shown here is derived from an EMBL/GenBank/DDBJ whole genome shotgun (WGS) entry which is preliminary data.</text>
</comment>
<gene>
    <name evidence="4" type="ORF">Adu01nite_20100</name>
</gene>